<evidence type="ECO:0000256" key="5">
    <source>
        <dbReference type="ARBA" id="ARBA00023136"/>
    </source>
</evidence>
<evidence type="ECO:0000256" key="3">
    <source>
        <dbReference type="ARBA" id="ARBA00022692"/>
    </source>
</evidence>
<keyword evidence="5" id="KW-0472">Membrane</keyword>
<organism evidence="6 7">
    <name type="scientific">Mya arenaria</name>
    <name type="common">Soft-shell clam</name>
    <dbReference type="NCBI Taxonomy" id="6604"/>
    <lineage>
        <taxon>Eukaryota</taxon>
        <taxon>Metazoa</taxon>
        <taxon>Spiralia</taxon>
        <taxon>Lophotrochozoa</taxon>
        <taxon>Mollusca</taxon>
        <taxon>Bivalvia</taxon>
        <taxon>Autobranchia</taxon>
        <taxon>Heteroconchia</taxon>
        <taxon>Euheterodonta</taxon>
        <taxon>Imparidentia</taxon>
        <taxon>Neoheterodontei</taxon>
        <taxon>Myida</taxon>
        <taxon>Myoidea</taxon>
        <taxon>Myidae</taxon>
        <taxon>Mya</taxon>
    </lineage>
</organism>
<accession>A0ABY7G665</accession>
<evidence type="ECO:0000313" key="6">
    <source>
        <dbReference type="EMBL" id="WAR28854.1"/>
    </source>
</evidence>
<name>A0ABY7G665_MYAAR</name>
<dbReference type="PANTHER" id="PTHR21346:SF0">
    <property type="entry name" value="RE45833P"/>
    <property type="match status" value="1"/>
</dbReference>
<dbReference type="Pfam" id="PF04930">
    <property type="entry name" value="FUN14"/>
    <property type="match status" value="1"/>
</dbReference>
<evidence type="ECO:0000256" key="1">
    <source>
        <dbReference type="ARBA" id="ARBA00004374"/>
    </source>
</evidence>
<keyword evidence="3" id="KW-0812">Transmembrane</keyword>
<dbReference type="InterPro" id="IPR007014">
    <property type="entry name" value="FUN14"/>
</dbReference>
<reference evidence="6" key="1">
    <citation type="submission" date="2022-11" db="EMBL/GenBank/DDBJ databases">
        <title>Centuries of genome instability and evolution in soft-shell clam transmissible cancer (bioRxiv).</title>
        <authorList>
            <person name="Hart S.F.M."/>
            <person name="Yonemitsu M.A."/>
            <person name="Giersch R.M."/>
            <person name="Beal B.F."/>
            <person name="Arriagada G."/>
            <person name="Davis B.W."/>
            <person name="Ostrander E.A."/>
            <person name="Goff S.P."/>
            <person name="Metzger M.J."/>
        </authorList>
    </citation>
    <scope>NUCLEOTIDE SEQUENCE</scope>
    <source>
        <strain evidence="6">MELC-2E11</strain>
        <tissue evidence="6">Siphon/mantle</tissue>
    </source>
</reference>
<comment type="similarity">
    <text evidence="2">Belongs to the FUN14 family.</text>
</comment>
<keyword evidence="4" id="KW-1133">Transmembrane helix</keyword>
<dbReference type="Proteomes" id="UP001164746">
    <property type="component" value="Chromosome 15"/>
</dbReference>
<evidence type="ECO:0000313" key="7">
    <source>
        <dbReference type="Proteomes" id="UP001164746"/>
    </source>
</evidence>
<evidence type="ECO:0000256" key="4">
    <source>
        <dbReference type="ARBA" id="ARBA00022989"/>
    </source>
</evidence>
<keyword evidence="7" id="KW-1185">Reference proteome</keyword>
<dbReference type="PANTHER" id="PTHR21346">
    <property type="entry name" value="FUN14 DOMAIN CONTAINING"/>
    <property type="match status" value="1"/>
</dbReference>
<comment type="subcellular location">
    <subcellularLocation>
        <location evidence="1">Mitochondrion outer membrane</location>
        <topology evidence="1">Multi-pass membrane protein</topology>
    </subcellularLocation>
</comment>
<evidence type="ECO:0000256" key="2">
    <source>
        <dbReference type="ARBA" id="ARBA00009160"/>
    </source>
</evidence>
<protein>
    <submittedName>
        <fullName evidence="6">FUND1-like protein</fullName>
    </submittedName>
</protein>
<proteinExistence type="inferred from homology"/>
<sequence>MAGERVREVYDEIIDMAAFRRNKSTWEKALGDLTKKSAVQQVAIGGGAGWVSGYLFVKVGKIAAVSLGTSLLLLQIAQHQGYIQINWNRVNRHVEQARRKVEREAARKCPGIVDNVKTFVQQNVFLAGSFAGGFFIGLAF</sequence>
<gene>
    <name evidence="6" type="ORF">MAR_014558</name>
</gene>
<dbReference type="EMBL" id="CP111026">
    <property type="protein sequence ID" value="WAR28854.1"/>
    <property type="molecule type" value="Genomic_DNA"/>
</dbReference>